<dbReference type="AlphaFoldDB" id="A0AAN6JNJ7"/>
<accession>A0AAN6JNJ7</accession>
<comment type="caution">
    <text evidence="1">The sequence shown here is derived from an EMBL/GenBank/DDBJ whole genome shotgun (WGS) entry which is preliminary data.</text>
</comment>
<evidence type="ECO:0000313" key="1">
    <source>
        <dbReference type="EMBL" id="KAK0541811.1"/>
    </source>
</evidence>
<organism evidence="1 2">
    <name type="scientific">Tilletia horrida</name>
    <dbReference type="NCBI Taxonomy" id="155126"/>
    <lineage>
        <taxon>Eukaryota</taxon>
        <taxon>Fungi</taxon>
        <taxon>Dikarya</taxon>
        <taxon>Basidiomycota</taxon>
        <taxon>Ustilaginomycotina</taxon>
        <taxon>Exobasidiomycetes</taxon>
        <taxon>Tilletiales</taxon>
        <taxon>Tilletiaceae</taxon>
        <taxon>Tilletia</taxon>
    </lineage>
</organism>
<evidence type="ECO:0000313" key="2">
    <source>
        <dbReference type="Proteomes" id="UP001176517"/>
    </source>
</evidence>
<dbReference type="EMBL" id="JAPDMZ010000740">
    <property type="protein sequence ID" value="KAK0541811.1"/>
    <property type="molecule type" value="Genomic_DNA"/>
</dbReference>
<protein>
    <submittedName>
        <fullName evidence="1">Uncharacterized protein</fullName>
    </submittedName>
</protein>
<reference evidence="1" key="1">
    <citation type="journal article" date="2023" name="PhytoFront">
        <title>Draft Genome Resources of Seven Strains of Tilletia horrida, Causal Agent of Kernel Smut of Rice.</title>
        <authorList>
            <person name="Khanal S."/>
            <person name="Antony Babu S."/>
            <person name="Zhou X.G."/>
        </authorList>
    </citation>
    <scope>NUCLEOTIDE SEQUENCE</scope>
    <source>
        <strain evidence="1">TX6</strain>
    </source>
</reference>
<sequence>MPVDYATVQTNLKGLTGLNEDIAQTAASVSVVNFFISGPKLINSLRDYVQSVNLAVQTLGPQTGTLSDAEAKSLVEDLKAFVASTKKRSDSIIAKHGLF</sequence>
<feature type="non-terminal residue" evidence="1">
    <location>
        <position position="99"/>
    </location>
</feature>
<proteinExistence type="predicted"/>
<name>A0AAN6JNJ7_9BASI</name>
<keyword evidence="2" id="KW-1185">Reference proteome</keyword>
<dbReference type="Proteomes" id="UP001176517">
    <property type="component" value="Unassembled WGS sequence"/>
</dbReference>
<gene>
    <name evidence="1" type="ORF">OC846_006933</name>
</gene>